<proteinExistence type="predicted"/>
<dbReference type="EMBL" id="CABEHT010000003">
    <property type="protein sequence ID" value="VTS31994.1"/>
    <property type="molecule type" value="Genomic_DNA"/>
</dbReference>
<organism evidence="1 2">
    <name type="scientific">Streptococcus pseudoporcinus</name>
    <dbReference type="NCBI Taxonomy" id="361101"/>
    <lineage>
        <taxon>Bacteria</taxon>
        <taxon>Bacillati</taxon>
        <taxon>Bacillota</taxon>
        <taxon>Bacilli</taxon>
        <taxon>Lactobacillales</taxon>
        <taxon>Streptococcaceae</taxon>
        <taxon>Streptococcus</taxon>
    </lineage>
</organism>
<dbReference type="Proteomes" id="UP000394068">
    <property type="component" value="Unassembled WGS sequence"/>
</dbReference>
<evidence type="ECO:0000313" key="1">
    <source>
        <dbReference type="EMBL" id="VTS31994.1"/>
    </source>
</evidence>
<evidence type="ECO:0000313" key="2">
    <source>
        <dbReference type="Proteomes" id="UP000394068"/>
    </source>
</evidence>
<dbReference type="AlphaFoldDB" id="A0A4U9YZC7"/>
<gene>
    <name evidence="1" type="ORF">NCTC5386_02202</name>
</gene>
<protein>
    <submittedName>
        <fullName evidence="1">Uncharacterized protein</fullName>
    </submittedName>
</protein>
<reference evidence="1 2" key="1">
    <citation type="submission" date="2019-05" db="EMBL/GenBank/DDBJ databases">
        <authorList>
            <consortium name="Pathogen Informatics"/>
        </authorList>
    </citation>
    <scope>NUCLEOTIDE SEQUENCE [LARGE SCALE GENOMIC DNA]</scope>
    <source>
        <strain evidence="1 2">NCTC5386</strain>
    </source>
</reference>
<accession>A0A4U9YZC7</accession>
<name>A0A4U9YZC7_9STRE</name>
<sequence>MVALFARGFNLYDGADFDPKFEDYTYQDGAEFCTQLENLKDKYPILQTKLAHLKSTTISNVL</sequence>